<evidence type="ECO:0000256" key="1">
    <source>
        <dbReference type="ARBA" id="ARBA00010048"/>
    </source>
</evidence>
<dbReference type="GO" id="GO:0015631">
    <property type="term" value="F:tubulin binding"/>
    <property type="evidence" value="ECO:0007669"/>
    <property type="project" value="TreeGrafter"/>
</dbReference>
<evidence type="ECO:0000256" key="3">
    <source>
        <dbReference type="ARBA" id="ARBA00023186"/>
    </source>
</evidence>
<dbReference type="PANTHER" id="PTHR12409:SF0">
    <property type="entry name" value="PREFOLDIN SUBUNIT 3"/>
    <property type="match status" value="1"/>
</dbReference>
<dbReference type="PANTHER" id="PTHR12409">
    <property type="entry name" value="PREFOLDIN SUBUNIT 3"/>
    <property type="match status" value="1"/>
</dbReference>
<evidence type="ECO:0000256" key="2">
    <source>
        <dbReference type="ARBA" id="ARBA00011695"/>
    </source>
</evidence>
<organism evidence="6 7">
    <name type="scientific">Baudoinia panamericana (strain UAMH 10762)</name>
    <name type="common">Angels' share fungus</name>
    <name type="synonym">Baudoinia compniacensis (strain UAMH 10762)</name>
    <dbReference type="NCBI Taxonomy" id="717646"/>
    <lineage>
        <taxon>Eukaryota</taxon>
        <taxon>Fungi</taxon>
        <taxon>Dikarya</taxon>
        <taxon>Ascomycota</taxon>
        <taxon>Pezizomycotina</taxon>
        <taxon>Dothideomycetes</taxon>
        <taxon>Dothideomycetidae</taxon>
        <taxon>Mycosphaerellales</taxon>
        <taxon>Teratosphaeriaceae</taxon>
        <taxon>Baudoinia</taxon>
    </lineage>
</organism>
<gene>
    <name evidence="6" type="ORF">BAUCODRAFT_365109</name>
</gene>
<dbReference type="Pfam" id="PF02996">
    <property type="entry name" value="Prefoldin"/>
    <property type="match status" value="1"/>
</dbReference>
<reference evidence="6 7" key="1">
    <citation type="journal article" date="2012" name="PLoS Pathog.">
        <title>Diverse lifestyles and strategies of plant pathogenesis encoded in the genomes of eighteen Dothideomycetes fungi.</title>
        <authorList>
            <person name="Ohm R.A."/>
            <person name="Feau N."/>
            <person name="Henrissat B."/>
            <person name="Schoch C.L."/>
            <person name="Horwitz B.A."/>
            <person name="Barry K.W."/>
            <person name="Condon B.J."/>
            <person name="Copeland A.C."/>
            <person name="Dhillon B."/>
            <person name="Glaser F."/>
            <person name="Hesse C.N."/>
            <person name="Kosti I."/>
            <person name="LaButti K."/>
            <person name="Lindquist E.A."/>
            <person name="Lucas S."/>
            <person name="Salamov A.A."/>
            <person name="Bradshaw R.E."/>
            <person name="Ciuffetti L."/>
            <person name="Hamelin R.C."/>
            <person name="Kema G.H.J."/>
            <person name="Lawrence C."/>
            <person name="Scott J.A."/>
            <person name="Spatafora J.W."/>
            <person name="Turgeon B.G."/>
            <person name="de Wit P.J.G.M."/>
            <person name="Zhong S."/>
            <person name="Goodwin S.B."/>
            <person name="Grigoriev I.V."/>
        </authorList>
    </citation>
    <scope>NUCLEOTIDE SEQUENCE [LARGE SCALE GENOMIC DNA]</scope>
    <source>
        <strain evidence="6 7">UAMH 10762</strain>
    </source>
</reference>
<dbReference type="HOGENOM" id="CLU_083737_0_0_1"/>
<proteinExistence type="inferred from homology"/>
<comment type="subunit">
    <text evidence="2 4">Heterohexamer of two PFD-alpha type and four PFD-beta type subunits.</text>
</comment>
<dbReference type="STRING" id="717646.M2NKW0"/>
<evidence type="ECO:0000313" key="6">
    <source>
        <dbReference type="EMBL" id="EMD00090.1"/>
    </source>
</evidence>
<dbReference type="KEGG" id="bcom:BAUCODRAFT_365109"/>
<dbReference type="GO" id="GO:0016272">
    <property type="term" value="C:prefoldin complex"/>
    <property type="evidence" value="ECO:0007669"/>
    <property type="project" value="UniProtKB-UniRule"/>
</dbReference>
<dbReference type="PIRSF" id="PIRSF016396">
    <property type="entry name" value="Prefoldin_subunit_3"/>
    <property type="match status" value="1"/>
</dbReference>
<comment type="function">
    <text evidence="4">Binds specifically to cytosolic chaperonin (c-CPN) and transfers target proteins to it. Binds to nascent polypeptide chain and promotes folding in an environment in which there are many competing pathways for nonnative proteins.</text>
</comment>
<dbReference type="eggNOG" id="KOG3313">
    <property type="taxonomic scope" value="Eukaryota"/>
</dbReference>
<protein>
    <recommendedName>
        <fullName evidence="4">Prefoldin subunit 3</fullName>
    </recommendedName>
</protein>
<dbReference type="GO" id="GO:0007017">
    <property type="term" value="P:microtubule-based process"/>
    <property type="evidence" value="ECO:0007669"/>
    <property type="project" value="TreeGrafter"/>
</dbReference>
<dbReference type="OrthoDB" id="6375174at2759"/>
<evidence type="ECO:0000256" key="4">
    <source>
        <dbReference type="PIRNR" id="PIRNR016396"/>
    </source>
</evidence>
<name>M2NKW0_BAUPA</name>
<comment type="similarity">
    <text evidence="1 4">Belongs to the prefoldin subunit alpha family.</text>
</comment>
<dbReference type="CDD" id="cd23156">
    <property type="entry name" value="Prefoldin_3"/>
    <property type="match status" value="1"/>
</dbReference>
<dbReference type="Gene3D" id="1.10.287.370">
    <property type="match status" value="1"/>
</dbReference>
<dbReference type="OMA" id="YNWDVAQ"/>
<dbReference type="AlphaFoldDB" id="M2NKW0"/>
<dbReference type="GeneID" id="19112974"/>
<dbReference type="GO" id="GO:0005737">
    <property type="term" value="C:cytoplasm"/>
    <property type="evidence" value="ECO:0007669"/>
    <property type="project" value="TreeGrafter"/>
</dbReference>
<dbReference type="GO" id="GO:0007021">
    <property type="term" value="P:tubulin complex assembly"/>
    <property type="evidence" value="ECO:0007669"/>
    <property type="project" value="TreeGrafter"/>
</dbReference>
<keyword evidence="5" id="KW-0175">Coiled coil</keyword>
<dbReference type="GO" id="GO:0006457">
    <property type="term" value="P:protein folding"/>
    <property type="evidence" value="ECO:0007669"/>
    <property type="project" value="UniProtKB-UniRule"/>
</dbReference>
<dbReference type="InterPro" id="IPR016655">
    <property type="entry name" value="PFD3"/>
</dbReference>
<evidence type="ECO:0000256" key="5">
    <source>
        <dbReference type="SAM" id="Coils"/>
    </source>
</evidence>
<dbReference type="InterPro" id="IPR004127">
    <property type="entry name" value="Prefoldin_subunit_alpha"/>
</dbReference>
<accession>M2NKW0</accession>
<keyword evidence="7" id="KW-1185">Reference proteome</keyword>
<dbReference type="RefSeq" id="XP_007672590.1">
    <property type="nucleotide sequence ID" value="XM_007674400.1"/>
</dbReference>
<sequence>MGDNSKDAPTNARGIPQAPFVDKVEDYVSSRQDVERCLKNFQEMISKYQFMQANTERRAIGLKDKIPDIQKTLDTVLFLKSRGSDDDDVEPFESFFELNDTLYAKAEVAKTDEVYLWLGANVMLAYPIAEAETLLQSKLEAAQSSLANCEEDLDFLREQITTMEVATARVYNWDVGMRRKEKGAEGGSASRQPNDDPNG</sequence>
<feature type="coiled-coil region" evidence="5">
    <location>
        <begin position="139"/>
        <end position="166"/>
    </location>
</feature>
<dbReference type="SUPFAM" id="SSF46579">
    <property type="entry name" value="Prefoldin"/>
    <property type="match status" value="1"/>
</dbReference>
<dbReference type="InterPro" id="IPR009053">
    <property type="entry name" value="Prefoldin"/>
</dbReference>
<dbReference type="FunFam" id="1.10.287.370:FF:000001">
    <property type="entry name" value="Prefoldin subunit 3"/>
    <property type="match status" value="1"/>
</dbReference>
<keyword evidence="3 4" id="KW-0143">Chaperone</keyword>
<evidence type="ECO:0000313" key="7">
    <source>
        <dbReference type="Proteomes" id="UP000011761"/>
    </source>
</evidence>
<dbReference type="EMBL" id="KB445551">
    <property type="protein sequence ID" value="EMD00090.1"/>
    <property type="molecule type" value="Genomic_DNA"/>
</dbReference>
<dbReference type="Proteomes" id="UP000011761">
    <property type="component" value="Unassembled WGS sequence"/>
</dbReference>